<dbReference type="InterPro" id="IPR003660">
    <property type="entry name" value="HAMP_dom"/>
</dbReference>
<evidence type="ECO:0000256" key="8">
    <source>
        <dbReference type="ARBA" id="ARBA00022777"/>
    </source>
</evidence>
<dbReference type="Pfam" id="PF02518">
    <property type="entry name" value="HATPase_c"/>
    <property type="match status" value="1"/>
</dbReference>
<dbReference type="PRINTS" id="PR00344">
    <property type="entry name" value="BCTRLSENSOR"/>
</dbReference>
<evidence type="ECO:0000313" key="14">
    <source>
        <dbReference type="Proteomes" id="UP000474778"/>
    </source>
</evidence>
<evidence type="ECO:0000256" key="9">
    <source>
        <dbReference type="ARBA" id="ARBA00022840"/>
    </source>
</evidence>
<dbReference type="AlphaFoldDB" id="A0A6L7I0P4"/>
<dbReference type="SMART" id="SM00387">
    <property type="entry name" value="HATPase_c"/>
    <property type="match status" value="1"/>
</dbReference>
<dbReference type="SMART" id="SM00388">
    <property type="entry name" value="HisKA"/>
    <property type="match status" value="1"/>
</dbReference>
<keyword evidence="10" id="KW-0472">Membrane</keyword>
<evidence type="ECO:0000313" key="13">
    <source>
        <dbReference type="EMBL" id="MXR68958.1"/>
    </source>
</evidence>
<keyword evidence="4" id="KW-1003">Cell membrane</keyword>
<dbReference type="Gene3D" id="3.30.565.10">
    <property type="entry name" value="Histidine kinase-like ATPase, C-terminal domain"/>
    <property type="match status" value="1"/>
</dbReference>
<feature type="domain" description="HAMP" evidence="12">
    <location>
        <begin position="160"/>
        <end position="212"/>
    </location>
</feature>
<evidence type="ECO:0000256" key="6">
    <source>
        <dbReference type="ARBA" id="ARBA00022679"/>
    </source>
</evidence>
<evidence type="ECO:0000259" key="11">
    <source>
        <dbReference type="PROSITE" id="PS50109"/>
    </source>
</evidence>
<dbReference type="Gene3D" id="6.10.340.10">
    <property type="match status" value="1"/>
</dbReference>
<keyword evidence="9" id="KW-0067">ATP-binding</keyword>
<dbReference type="InterPro" id="IPR003661">
    <property type="entry name" value="HisK_dim/P_dom"/>
</dbReference>
<evidence type="ECO:0000256" key="2">
    <source>
        <dbReference type="ARBA" id="ARBA00004651"/>
    </source>
</evidence>
<evidence type="ECO:0000259" key="12">
    <source>
        <dbReference type="PROSITE" id="PS50885"/>
    </source>
</evidence>
<reference evidence="13 14" key="1">
    <citation type="submission" date="2019-12" db="EMBL/GenBank/DDBJ databases">
        <title>Shewanella insulae sp. nov., isolated from a tidal flat.</title>
        <authorList>
            <person name="Yoon J.-H."/>
        </authorList>
    </citation>
    <scope>NUCLEOTIDE SEQUENCE [LARGE SCALE GENOMIC DNA]</scope>
    <source>
        <strain evidence="13 14">JBTF-M18</strain>
    </source>
</reference>
<proteinExistence type="predicted"/>
<dbReference type="GO" id="GO:0005524">
    <property type="term" value="F:ATP binding"/>
    <property type="evidence" value="ECO:0007669"/>
    <property type="project" value="UniProtKB-KW"/>
</dbReference>
<dbReference type="EMBL" id="WRPA01000007">
    <property type="protein sequence ID" value="MXR68958.1"/>
    <property type="molecule type" value="Genomic_DNA"/>
</dbReference>
<comment type="subcellular location">
    <subcellularLocation>
        <location evidence="2">Cell membrane</location>
        <topology evidence="2">Multi-pass membrane protein</topology>
    </subcellularLocation>
</comment>
<keyword evidence="6" id="KW-0808">Transferase</keyword>
<evidence type="ECO:0000256" key="5">
    <source>
        <dbReference type="ARBA" id="ARBA00022553"/>
    </source>
</evidence>
<dbReference type="Proteomes" id="UP000474778">
    <property type="component" value="Unassembled WGS sequence"/>
</dbReference>
<evidence type="ECO:0000256" key="10">
    <source>
        <dbReference type="SAM" id="Phobius"/>
    </source>
</evidence>
<evidence type="ECO:0000256" key="4">
    <source>
        <dbReference type="ARBA" id="ARBA00022475"/>
    </source>
</evidence>
<dbReference type="RefSeq" id="WP_160795692.1">
    <property type="nucleotide sequence ID" value="NZ_WRPA01000007.1"/>
</dbReference>
<dbReference type="CDD" id="cd06225">
    <property type="entry name" value="HAMP"/>
    <property type="match status" value="1"/>
</dbReference>
<dbReference type="EC" id="2.7.13.3" evidence="3"/>
<dbReference type="InterPro" id="IPR005467">
    <property type="entry name" value="His_kinase_dom"/>
</dbReference>
<keyword evidence="7" id="KW-0547">Nucleotide-binding</keyword>
<dbReference type="Gene3D" id="1.10.287.130">
    <property type="match status" value="1"/>
</dbReference>
<dbReference type="SUPFAM" id="SSF47384">
    <property type="entry name" value="Homodimeric domain of signal transducing histidine kinase"/>
    <property type="match status" value="1"/>
</dbReference>
<comment type="caution">
    <text evidence="13">The sequence shown here is derived from an EMBL/GenBank/DDBJ whole genome shotgun (WGS) entry which is preliminary data.</text>
</comment>
<gene>
    <name evidence="13" type="ORF">GNT65_09795</name>
</gene>
<organism evidence="13 14">
    <name type="scientific">Shewanella insulae</name>
    <dbReference type="NCBI Taxonomy" id="2681496"/>
    <lineage>
        <taxon>Bacteria</taxon>
        <taxon>Pseudomonadati</taxon>
        <taxon>Pseudomonadota</taxon>
        <taxon>Gammaproteobacteria</taxon>
        <taxon>Alteromonadales</taxon>
        <taxon>Shewanellaceae</taxon>
        <taxon>Shewanella</taxon>
    </lineage>
</organism>
<dbReference type="GO" id="GO:0005886">
    <property type="term" value="C:plasma membrane"/>
    <property type="evidence" value="ECO:0007669"/>
    <property type="project" value="UniProtKB-SubCell"/>
</dbReference>
<dbReference type="PANTHER" id="PTHR44936:SF10">
    <property type="entry name" value="SENSOR PROTEIN RSTB"/>
    <property type="match status" value="1"/>
</dbReference>
<dbReference type="PROSITE" id="PS50885">
    <property type="entry name" value="HAMP"/>
    <property type="match status" value="1"/>
</dbReference>
<protein>
    <recommendedName>
        <fullName evidence="3">histidine kinase</fullName>
        <ecNumber evidence="3">2.7.13.3</ecNumber>
    </recommendedName>
</protein>
<dbReference type="SUPFAM" id="SSF55874">
    <property type="entry name" value="ATPase domain of HSP90 chaperone/DNA topoisomerase II/histidine kinase"/>
    <property type="match status" value="1"/>
</dbReference>
<dbReference type="SMART" id="SM00304">
    <property type="entry name" value="HAMP"/>
    <property type="match status" value="1"/>
</dbReference>
<keyword evidence="10" id="KW-0812">Transmembrane</keyword>
<keyword evidence="5" id="KW-0597">Phosphoprotein</keyword>
<evidence type="ECO:0000256" key="7">
    <source>
        <dbReference type="ARBA" id="ARBA00022741"/>
    </source>
</evidence>
<evidence type="ECO:0000256" key="1">
    <source>
        <dbReference type="ARBA" id="ARBA00000085"/>
    </source>
</evidence>
<keyword evidence="10" id="KW-1133">Transmembrane helix</keyword>
<dbReference type="InterPro" id="IPR003594">
    <property type="entry name" value="HATPase_dom"/>
</dbReference>
<keyword evidence="8 13" id="KW-0418">Kinase</keyword>
<accession>A0A6L7I0P4</accession>
<dbReference type="Pfam" id="PF00512">
    <property type="entry name" value="HisKA"/>
    <property type="match status" value="1"/>
</dbReference>
<dbReference type="PANTHER" id="PTHR44936">
    <property type="entry name" value="SENSOR PROTEIN CREC"/>
    <property type="match status" value="1"/>
</dbReference>
<sequence length="430" mass="47954">MTRLFILIYSTALAIFFIAVIAMDQFELFSTDSLDATSLANEITATRKLVDKIGETQGAQAAEQALQGFTKDIHLALTRYEVADDTLSEAIKQGVKDYGLYIEDVDENQAYFSLASDPEVVYGIINDPDSPFINTINRKEWFVFVELCAALALISIMVLFVISRRLARLEKTCIAFAYGDFSARASTSSLHSVGQLNLSFNIMADRISQLIQSHKNLTNAIAHESRTPIFRIQCNLDMLDDSGVRPEQMQYLEGIQEDLNELGGMIEELLQFAKLERPDAHLSLTPTNLYPLLASQLEHLQFETQKRLQLEGDDSLMAPIANHLLLRATSNIIRNGYKYAQSCVIVTLCSDETSVLIEIANDGPPIPQDYWQSIFEPFVRLDKARDRQSGGHGLGLAIAKQIVRQHQGELTLGDSELGGPCFTLRLPKAE</sequence>
<dbReference type="InterPro" id="IPR036097">
    <property type="entry name" value="HisK_dim/P_sf"/>
</dbReference>
<dbReference type="InterPro" id="IPR004358">
    <property type="entry name" value="Sig_transdc_His_kin-like_C"/>
</dbReference>
<dbReference type="InterPro" id="IPR050980">
    <property type="entry name" value="2C_sensor_his_kinase"/>
</dbReference>
<evidence type="ECO:0000256" key="3">
    <source>
        <dbReference type="ARBA" id="ARBA00012438"/>
    </source>
</evidence>
<name>A0A6L7I0P4_9GAMM</name>
<comment type="catalytic activity">
    <reaction evidence="1">
        <text>ATP + protein L-histidine = ADP + protein N-phospho-L-histidine.</text>
        <dbReference type="EC" id="2.7.13.3"/>
    </reaction>
</comment>
<dbReference type="InterPro" id="IPR036890">
    <property type="entry name" value="HATPase_C_sf"/>
</dbReference>
<dbReference type="PROSITE" id="PS50109">
    <property type="entry name" value="HIS_KIN"/>
    <property type="match status" value="1"/>
</dbReference>
<dbReference type="CDD" id="cd00082">
    <property type="entry name" value="HisKA"/>
    <property type="match status" value="1"/>
</dbReference>
<feature type="transmembrane region" description="Helical" evidence="10">
    <location>
        <begin position="141"/>
        <end position="162"/>
    </location>
</feature>
<feature type="domain" description="Histidine kinase" evidence="11">
    <location>
        <begin position="220"/>
        <end position="430"/>
    </location>
</feature>
<dbReference type="GO" id="GO:0000155">
    <property type="term" value="F:phosphorelay sensor kinase activity"/>
    <property type="evidence" value="ECO:0007669"/>
    <property type="project" value="InterPro"/>
</dbReference>
<keyword evidence="14" id="KW-1185">Reference proteome</keyword>